<evidence type="ECO:0000256" key="3">
    <source>
        <dbReference type="ARBA" id="ARBA00022737"/>
    </source>
</evidence>
<reference evidence="6" key="1">
    <citation type="submission" date="2017-02" db="UniProtKB">
        <authorList>
            <consortium name="WormBaseParasite"/>
        </authorList>
    </citation>
    <scope>IDENTIFICATION</scope>
</reference>
<dbReference type="PANTHER" id="PTHR45891:SF3">
    <property type="entry name" value="ZINC FINGER PROTEIN 2"/>
    <property type="match status" value="1"/>
</dbReference>
<sequence>LIEQFFLIDLYRNLFRIFLGASHSPKAQLDRLLCGAVDLSHNAIVVVGEFERIIFRNSSKTLKCPKCNWHYKYQETLEIHMKEKHAEGEVKCGYCADNRVHPKLARGESYSCGYKPYSKNLNK</sequence>
<evidence type="ECO:0000256" key="1">
    <source>
        <dbReference type="ARBA" id="ARBA00004123"/>
    </source>
</evidence>
<accession>A0A0N4XQA8</accession>
<organism evidence="6">
    <name type="scientific">Nippostrongylus brasiliensis</name>
    <name type="common">Rat hookworm</name>
    <dbReference type="NCBI Taxonomy" id="27835"/>
    <lineage>
        <taxon>Eukaryota</taxon>
        <taxon>Metazoa</taxon>
        <taxon>Ecdysozoa</taxon>
        <taxon>Nematoda</taxon>
        <taxon>Chromadorea</taxon>
        <taxon>Rhabditida</taxon>
        <taxon>Rhabditina</taxon>
        <taxon>Rhabditomorpha</taxon>
        <taxon>Strongyloidea</taxon>
        <taxon>Heligmosomidae</taxon>
        <taxon>Nippostrongylus</taxon>
    </lineage>
</organism>
<evidence type="ECO:0000256" key="4">
    <source>
        <dbReference type="ARBA" id="ARBA00022833"/>
    </source>
</evidence>
<dbReference type="PANTHER" id="PTHR45891">
    <property type="entry name" value="ZINC FINGER HOMEOBOX PROTEIN"/>
    <property type="match status" value="1"/>
</dbReference>
<dbReference type="InterPro" id="IPR051968">
    <property type="entry name" value="ZnFinger_Homeobox_TR"/>
</dbReference>
<dbReference type="Gene3D" id="3.30.160.60">
    <property type="entry name" value="Classic Zinc Finger"/>
    <property type="match status" value="1"/>
</dbReference>
<feature type="domain" description="C2H2-type" evidence="5">
    <location>
        <begin position="64"/>
        <end position="85"/>
    </location>
</feature>
<protein>
    <submittedName>
        <fullName evidence="6">Zinc finger protein 2 (inferred by orthology to a D. melanogaster protein)</fullName>
    </submittedName>
</protein>
<proteinExistence type="predicted"/>
<dbReference type="PROSITE" id="PS00028">
    <property type="entry name" value="ZINC_FINGER_C2H2_1"/>
    <property type="match status" value="1"/>
</dbReference>
<dbReference type="GO" id="GO:0046872">
    <property type="term" value="F:metal ion binding"/>
    <property type="evidence" value="ECO:0007669"/>
    <property type="project" value="UniProtKB-KW"/>
</dbReference>
<evidence type="ECO:0000256" key="2">
    <source>
        <dbReference type="ARBA" id="ARBA00022723"/>
    </source>
</evidence>
<evidence type="ECO:0000313" key="6">
    <source>
        <dbReference type="WBParaSite" id="NBR_0000471001-mRNA-1"/>
    </source>
</evidence>
<keyword evidence="2" id="KW-0479">Metal-binding</keyword>
<dbReference type="SMART" id="SM00355">
    <property type="entry name" value="ZnF_C2H2"/>
    <property type="match status" value="1"/>
</dbReference>
<dbReference type="WBParaSite" id="NBR_0000471001-mRNA-1">
    <property type="protein sequence ID" value="NBR_0000471001-mRNA-1"/>
    <property type="gene ID" value="NBR_0000471001"/>
</dbReference>
<dbReference type="GO" id="GO:0000981">
    <property type="term" value="F:DNA-binding transcription factor activity, RNA polymerase II-specific"/>
    <property type="evidence" value="ECO:0007669"/>
    <property type="project" value="TreeGrafter"/>
</dbReference>
<keyword evidence="3" id="KW-0677">Repeat</keyword>
<dbReference type="GO" id="GO:0005634">
    <property type="term" value="C:nucleus"/>
    <property type="evidence" value="ECO:0007669"/>
    <property type="project" value="UniProtKB-SubCell"/>
</dbReference>
<name>A0A0N4XQA8_NIPBR</name>
<comment type="subcellular location">
    <subcellularLocation>
        <location evidence="1">Nucleus</location>
    </subcellularLocation>
</comment>
<evidence type="ECO:0000259" key="5">
    <source>
        <dbReference type="PROSITE" id="PS00028"/>
    </source>
</evidence>
<dbReference type="InterPro" id="IPR013087">
    <property type="entry name" value="Znf_C2H2_type"/>
</dbReference>
<dbReference type="GO" id="GO:0000978">
    <property type="term" value="F:RNA polymerase II cis-regulatory region sequence-specific DNA binding"/>
    <property type="evidence" value="ECO:0007669"/>
    <property type="project" value="TreeGrafter"/>
</dbReference>
<keyword evidence="4" id="KW-0862">Zinc</keyword>
<dbReference type="AlphaFoldDB" id="A0A0N4XQA8"/>